<dbReference type="OrthoDB" id="10003658at2759"/>
<name>A0A1X7VJH9_AMPQE</name>
<proteinExistence type="predicted"/>
<sequence>MQELFVDIEQLLSCFKKYMNHLDNTTNRMEELHHSPEPARLPSENSFICVCEASITSTPYLEVFNALGDNYEPLHLNNFTPDERFERRRWINNISLSVPFVLCSYQHGHYKGTEHFLWKISSSPAVRNDSSNAQVIASITNNIGLYATRTMKKMFVDKYSQRVKVPKMVLRHMFRELSIDCRVAETSEQQSIDDRTAEFFHSSGDPSLLLDLRVLNGRVVSTHFDAFWSEVDKFVDKAVVQECRHGDHLFLPIAMSIEDFHTSIVNWLPDGKPTPSAEWIRLQFWPKNPYLKVSSH</sequence>
<dbReference type="AlphaFoldDB" id="A0A1X7VJH9"/>
<accession>A0A1X7VJH9</accession>
<protein>
    <submittedName>
        <fullName evidence="1">Uncharacterized protein</fullName>
    </submittedName>
</protein>
<dbReference type="EnsemblMetazoa" id="Aqu2.1.40079_001">
    <property type="protein sequence ID" value="Aqu2.1.40079_001"/>
    <property type="gene ID" value="Aqu2.1.40079"/>
</dbReference>
<dbReference type="InParanoid" id="A0A1X7VJH9"/>
<organism evidence="1">
    <name type="scientific">Amphimedon queenslandica</name>
    <name type="common">Sponge</name>
    <dbReference type="NCBI Taxonomy" id="400682"/>
    <lineage>
        <taxon>Eukaryota</taxon>
        <taxon>Metazoa</taxon>
        <taxon>Porifera</taxon>
        <taxon>Demospongiae</taxon>
        <taxon>Heteroscleromorpha</taxon>
        <taxon>Haplosclerida</taxon>
        <taxon>Niphatidae</taxon>
        <taxon>Amphimedon</taxon>
    </lineage>
</organism>
<evidence type="ECO:0000313" key="1">
    <source>
        <dbReference type="EnsemblMetazoa" id="Aqu2.1.40079_001"/>
    </source>
</evidence>
<reference evidence="1" key="1">
    <citation type="submission" date="2017-05" db="UniProtKB">
        <authorList>
            <consortium name="EnsemblMetazoa"/>
        </authorList>
    </citation>
    <scope>IDENTIFICATION</scope>
</reference>